<evidence type="ECO:0000256" key="2">
    <source>
        <dbReference type="ARBA" id="ARBA00022527"/>
    </source>
</evidence>
<evidence type="ECO:0000313" key="14">
    <source>
        <dbReference type="Proteomes" id="UP000245771"/>
    </source>
</evidence>
<dbReference type="InterPro" id="IPR008271">
    <property type="entry name" value="Ser/Thr_kinase_AS"/>
</dbReference>
<evidence type="ECO:0000313" key="13">
    <source>
        <dbReference type="EMBL" id="PWN32131.1"/>
    </source>
</evidence>
<evidence type="ECO:0000256" key="5">
    <source>
        <dbReference type="ARBA" id="ARBA00022741"/>
    </source>
</evidence>
<dbReference type="Proteomes" id="UP000245771">
    <property type="component" value="Unassembled WGS sequence"/>
</dbReference>
<name>A0A316V6L3_9BASI</name>
<reference evidence="13 14" key="1">
    <citation type="journal article" date="2018" name="Mol. Biol. Evol.">
        <title>Broad Genomic Sampling Reveals a Smut Pathogenic Ancestry of the Fungal Clade Ustilaginomycotina.</title>
        <authorList>
            <person name="Kijpornyongpan T."/>
            <person name="Mondo S.J."/>
            <person name="Barry K."/>
            <person name="Sandor L."/>
            <person name="Lee J."/>
            <person name="Lipzen A."/>
            <person name="Pangilinan J."/>
            <person name="LaButti K."/>
            <person name="Hainaut M."/>
            <person name="Henrissat B."/>
            <person name="Grigoriev I.V."/>
            <person name="Spatafora J.W."/>
            <person name="Aime M.C."/>
        </authorList>
    </citation>
    <scope>NUCLEOTIDE SEQUENCE [LARGE SCALE GENOMIC DNA]</scope>
    <source>
        <strain evidence="13 14">MCA 3882</strain>
    </source>
</reference>
<dbReference type="SUPFAM" id="SSF56112">
    <property type="entry name" value="Protein kinase-like (PK-like)"/>
    <property type="match status" value="1"/>
</dbReference>
<dbReference type="PANTHER" id="PTHR24346">
    <property type="entry name" value="MAP/MICROTUBULE AFFINITY-REGULATING KINASE"/>
    <property type="match status" value="1"/>
</dbReference>
<dbReference type="OrthoDB" id="504170at2759"/>
<keyword evidence="5 10" id="KW-0547">Nucleotide-binding</keyword>
<dbReference type="FunFam" id="1.10.510.10:FF:000650">
    <property type="entry name" value="Serine/threonine-protein kinase ppk16"/>
    <property type="match status" value="1"/>
</dbReference>
<evidence type="ECO:0000256" key="6">
    <source>
        <dbReference type="ARBA" id="ARBA00022777"/>
    </source>
</evidence>
<keyword evidence="2" id="KW-0723">Serine/threonine-protein kinase</keyword>
<keyword evidence="4" id="KW-0808">Transferase</keyword>
<feature type="binding site" evidence="10">
    <location>
        <position position="83"/>
    </location>
    <ligand>
        <name>ATP</name>
        <dbReference type="ChEBI" id="CHEBI:30616"/>
    </ligand>
</feature>
<feature type="region of interest" description="Disordered" evidence="11">
    <location>
        <begin position="1"/>
        <end position="24"/>
    </location>
</feature>
<gene>
    <name evidence="13" type="ORF">FA14DRAFT_127348</name>
</gene>
<feature type="compositionally biased region" description="Basic residues" evidence="11">
    <location>
        <begin position="437"/>
        <end position="450"/>
    </location>
</feature>
<dbReference type="GeneID" id="37018573"/>
<dbReference type="PROSITE" id="PS50011">
    <property type="entry name" value="PROTEIN_KINASE_DOM"/>
    <property type="match status" value="1"/>
</dbReference>
<dbReference type="EC" id="2.7.11.1" evidence="1"/>
<evidence type="ECO:0000256" key="7">
    <source>
        <dbReference type="ARBA" id="ARBA00022840"/>
    </source>
</evidence>
<keyword evidence="6 13" id="KW-0418">Kinase</keyword>
<accession>A0A316V6L3</accession>
<dbReference type="PROSITE" id="PS00107">
    <property type="entry name" value="PROTEIN_KINASE_ATP"/>
    <property type="match status" value="1"/>
</dbReference>
<dbReference type="GO" id="GO:0005737">
    <property type="term" value="C:cytoplasm"/>
    <property type="evidence" value="ECO:0007669"/>
    <property type="project" value="TreeGrafter"/>
</dbReference>
<comment type="catalytic activity">
    <reaction evidence="8">
        <text>L-threonyl-[protein] + ATP = O-phospho-L-threonyl-[protein] + ADP + H(+)</text>
        <dbReference type="Rhea" id="RHEA:46608"/>
        <dbReference type="Rhea" id="RHEA-COMP:11060"/>
        <dbReference type="Rhea" id="RHEA-COMP:11605"/>
        <dbReference type="ChEBI" id="CHEBI:15378"/>
        <dbReference type="ChEBI" id="CHEBI:30013"/>
        <dbReference type="ChEBI" id="CHEBI:30616"/>
        <dbReference type="ChEBI" id="CHEBI:61977"/>
        <dbReference type="ChEBI" id="CHEBI:456216"/>
        <dbReference type="EC" id="2.7.11.1"/>
    </reaction>
</comment>
<comment type="catalytic activity">
    <reaction evidence="9">
        <text>L-seryl-[protein] + ATP = O-phospho-L-seryl-[protein] + ADP + H(+)</text>
        <dbReference type="Rhea" id="RHEA:17989"/>
        <dbReference type="Rhea" id="RHEA-COMP:9863"/>
        <dbReference type="Rhea" id="RHEA-COMP:11604"/>
        <dbReference type="ChEBI" id="CHEBI:15378"/>
        <dbReference type="ChEBI" id="CHEBI:29999"/>
        <dbReference type="ChEBI" id="CHEBI:30616"/>
        <dbReference type="ChEBI" id="CHEBI:83421"/>
        <dbReference type="ChEBI" id="CHEBI:456216"/>
        <dbReference type="EC" id="2.7.11.1"/>
    </reaction>
</comment>
<dbReference type="SMART" id="SM00220">
    <property type="entry name" value="S_TKc"/>
    <property type="match status" value="1"/>
</dbReference>
<keyword evidence="7 10" id="KW-0067">ATP-binding</keyword>
<evidence type="ECO:0000256" key="10">
    <source>
        <dbReference type="PROSITE-ProRule" id="PRU10141"/>
    </source>
</evidence>
<dbReference type="STRING" id="1280837.A0A316V6L3"/>
<feature type="domain" description="Protein kinase" evidence="12">
    <location>
        <begin position="54"/>
        <end position="300"/>
    </location>
</feature>
<dbReference type="RefSeq" id="XP_025352433.1">
    <property type="nucleotide sequence ID" value="XM_025496792.1"/>
</dbReference>
<dbReference type="AlphaFoldDB" id="A0A316V6L3"/>
<dbReference type="GO" id="GO:0005524">
    <property type="term" value="F:ATP binding"/>
    <property type="evidence" value="ECO:0007669"/>
    <property type="project" value="UniProtKB-UniRule"/>
</dbReference>
<dbReference type="InterPro" id="IPR017441">
    <property type="entry name" value="Protein_kinase_ATP_BS"/>
</dbReference>
<evidence type="ECO:0000256" key="4">
    <source>
        <dbReference type="ARBA" id="ARBA00022679"/>
    </source>
</evidence>
<dbReference type="InParanoid" id="A0A316V6L3"/>
<proteinExistence type="predicted"/>
<keyword evidence="14" id="KW-1185">Reference proteome</keyword>
<dbReference type="FunCoup" id="A0A316V6L3">
    <property type="interactions" value="104"/>
</dbReference>
<dbReference type="PROSITE" id="PS00108">
    <property type="entry name" value="PROTEIN_KINASE_ST"/>
    <property type="match status" value="1"/>
</dbReference>
<dbReference type="Pfam" id="PF00069">
    <property type="entry name" value="Pkinase"/>
    <property type="match status" value="1"/>
</dbReference>
<dbReference type="Gene3D" id="1.10.510.10">
    <property type="entry name" value="Transferase(Phosphotransferase) domain 1"/>
    <property type="match status" value="1"/>
</dbReference>
<evidence type="ECO:0000256" key="3">
    <source>
        <dbReference type="ARBA" id="ARBA00022553"/>
    </source>
</evidence>
<dbReference type="GO" id="GO:0004674">
    <property type="term" value="F:protein serine/threonine kinase activity"/>
    <property type="evidence" value="ECO:0007669"/>
    <property type="project" value="UniProtKB-KW"/>
</dbReference>
<feature type="compositionally biased region" description="Polar residues" evidence="11">
    <location>
        <begin position="368"/>
        <end position="415"/>
    </location>
</feature>
<dbReference type="PANTHER" id="PTHR24346:SF110">
    <property type="entry name" value="NON-SPECIFIC SERINE_THREONINE PROTEIN KINASE"/>
    <property type="match status" value="1"/>
</dbReference>
<feature type="region of interest" description="Disordered" evidence="11">
    <location>
        <begin position="343"/>
        <end position="461"/>
    </location>
</feature>
<keyword evidence="3" id="KW-0597">Phosphoprotein</keyword>
<dbReference type="EMBL" id="KZ819606">
    <property type="protein sequence ID" value="PWN32131.1"/>
    <property type="molecule type" value="Genomic_DNA"/>
</dbReference>
<organism evidence="13 14">
    <name type="scientific">Meira miltonrushii</name>
    <dbReference type="NCBI Taxonomy" id="1280837"/>
    <lineage>
        <taxon>Eukaryota</taxon>
        <taxon>Fungi</taxon>
        <taxon>Dikarya</taxon>
        <taxon>Basidiomycota</taxon>
        <taxon>Ustilaginomycotina</taxon>
        <taxon>Exobasidiomycetes</taxon>
        <taxon>Exobasidiales</taxon>
        <taxon>Brachybasidiaceae</taxon>
        <taxon>Meira</taxon>
    </lineage>
</organism>
<evidence type="ECO:0000256" key="9">
    <source>
        <dbReference type="ARBA" id="ARBA00048679"/>
    </source>
</evidence>
<evidence type="ECO:0000259" key="12">
    <source>
        <dbReference type="PROSITE" id="PS50011"/>
    </source>
</evidence>
<evidence type="ECO:0000256" key="11">
    <source>
        <dbReference type="SAM" id="MobiDB-lite"/>
    </source>
</evidence>
<feature type="non-terminal residue" evidence="13">
    <location>
        <position position="528"/>
    </location>
</feature>
<dbReference type="GO" id="GO:0035556">
    <property type="term" value="P:intracellular signal transduction"/>
    <property type="evidence" value="ECO:0007669"/>
    <property type="project" value="TreeGrafter"/>
</dbReference>
<evidence type="ECO:0000256" key="8">
    <source>
        <dbReference type="ARBA" id="ARBA00047899"/>
    </source>
</evidence>
<sequence>MSYAPNTRKKREWGGQQHTSGVGSAINKKSALSAAYAELGKELTSGKLRSIGTYTLGRPIGEGTYGKVRLGTHRLTGVRVAIKQVPKAHSSTLTREIHHHRRLHHPNIMQLYEVLASESYIWMVTELCAGGELYDYLVERGTMPEPEARRIFGQLCMAVAYIHDRGIVHRDLKLENVLLDERCNVKLGDFGFTREFEGKKLMETFCGTTGYAAPEMLAGRRYTGEEVDVWSLGIILYALVCGALPFDDDDDSVMKDKILKGDFELPDVLSEECLDLITKILQQDPTARPTIKDILRHPWFTKSMAPMQMETVNEDVHDVQPLESVAESSASDSRFLTAKSGMLASSPNEIEDDQPTSAPLSLKHRNESQTTIKRQASASSDASRIATGTSSKSNSAPLPTHSESSEASGNTTEDTFTPMMAFSSPLEKRPSQSSSRGGHHRTPSRTKRRSSGGLSDHHPPSLDLKPVDYIALLELSTPAIFSTILEQNLLHQLSGLGMDVGQIVHSVVNEACDASGAMWWILKKKAEE</sequence>
<dbReference type="InterPro" id="IPR011009">
    <property type="entry name" value="Kinase-like_dom_sf"/>
</dbReference>
<dbReference type="InterPro" id="IPR000719">
    <property type="entry name" value="Prot_kinase_dom"/>
</dbReference>
<dbReference type="CDD" id="cd14003">
    <property type="entry name" value="STKc_AMPK-like"/>
    <property type="match status" value="1"/>
</dbReference>
<protein>
    <recommendedName>
        <fullName evidence="1">non-specific serine/threonine protein kinase</fullName>
        <ecNumber evidence="1">2.7.11.1</ecNumber>
    </recommendedName>
</protein>
<evidence type="ECO:0000256" key="1">
    <source>
        <dbReference type="ARBA" id="ARBA00012513"/>
    </source>
</evidence>